<feature type="signal peptide" evidence="2">
    <location>
        <begin position="1"/>
        <end position="18"/>
    </location>
</feature>
<name>A0A3S4M490_9STRE</name>
<evidence type="ECO:0000313" key="4">
    <source>
        <dbReference type="Proteomes" id="UP000270025"/>
    </source>
</evidence>
<dbReference type="RefSeq" id="WP_126404946.1">
    <property type="nucleotide sequence ID" value="NZ_LR134266.1"/>
</dbReference>
<feature type="region of interest" description="Disordered" evidence="1">
    <location>
        <begin position="21"/>
        <end position="85"/>
    </location>
</feature>
<feature type="compositionally biased region" description="Low complexity" evidence="1">
    <location>
        <begin position="35"/>
        <end position="54"/>
    </location>
</feature>
<evidence type="ECO:0008006" key="5">
    <source>
        <dbReference type="Google" id="ProtNLM"/>
    </source>
</evidence>
<dbReference type="Proteomes" id="UP000270025">
    <property type="component" value="Chromosome"/>
</dbReference>
<protein>
    <recommendedName>
        <fullName evidence="5">Lipoprotein</fullName>
    </recommendedName>
</protein>
<evidence type="ECO:0000313" key="3">
    <source>
        <dbReference type="EMBL" id="VED68026.1"/>
    </source>
</evidence>
<dbReference type="AlphaFoldDB" id="A0A3S4M490"/>
<feature type="compositionally biased region" description="Basic and acidic residues" evidence="1">
    <location>
        <begin position="57"/>
        <end position="82"/>
    </location>
</feature>
<evidence type="ECO:0000256" key="2">
    <source>
        <dbReference type="SAM" id="SignalP"/>
    </source>
</evidence>
<feature type="chain" id="PRO_5038490185" description="Lipoprotein" evidence="2">
    <location>
        <begin position="19"/>
        <end position="239"/>
    </location>
</feature>
<dbReference type="PROSITE" id="PS51257">
    <property type="entry name" value="PROKAR_LIPOPROTEIN"/>
    <property type="match status" value="1"/>
</dbReference>
<gene>
    <name evidence="3" type="ORF">NCTC3166_01865</name>
</gene>
<dbReference type="KEGG" id="svf:NCTC3166_01865"/>
<accession>A0A3S4M490</accession>
<keyword evidence="2" id="KW-0732">Signal</keyword>
<dbReference type="EMBL" id="LR134266">
    <property type="protein sequence ID" value="VED68026.1"/>
    <property type="molecule type" value="Genomic_DNA"/>
</dbReference>
<keyword evidence="4" id="KW-1185">Reference proteome</keyword>
<sequence length="239" mass="26160">MKKVTLYALSILSLAMLAACQPAQEETHQRKPLVSSSKKTSKSSKSSRSSYSKKASSKKDFSSGFDDDHSHISSDSNTREDPNYTMSLMDQGESLEAIGDIPEMPKWVAFKEIKVEILVGNEALAPTTKDEAISKLGPTDSTSDNSGYWHGEGSGIMISFNEKGQATNKIATLPNSKKVTNLKDIQPGMTAKEVIEKHGRPETVFVFGYATIFTWKGEDGKDYSVGFDKETVFQVSEPA</sequence>
<evidence type="ECO:0000256" key="1">
    <source>
        <dbReference type="SAM" id="MobiDB-lite"/>
    </source>
</evidence>
<reference evidence="3 4" key="1">
    <citation type="submission" date="2018-12" db="EMBL/GenBank/DDBJ databases">
        <authorList>
            <consortium name="Pathogen Informatics"/>
        </authorList>
    </citation>
    <scope>NUCLEOTIDE SEQUENCE [LARGE SCALE GENOMIC DNA]</scope>
    <source>
        <strain evidence="3 4">NCTC3166</strain>
    </source>
</reference>
<organism evidence="3 4">
    <name type="scientific">Streptococcus viridans</name>
    <dbReference type="NCBI Taxonomy" id="78535"/>
    <lineage>
        <taxon>Bacteria</taxon>
        <taxon>Bacillati</taxon>
        <taxon>Bacillota</taxon>
        <taxon>Bacilli</taxon>
        <taxon>Lactobacillales</taxon>
        <taxon>Streptococcaceae</taxon>
        <taxon>Streptococcus</taxon>
    </lineage>
</organism>
<proteinExistence type="predicted"/>